<organism evidence="2 3">
    <name type="scientific">Mycena albidolilacea</name>
    <dbReference type="NCBI Taxonomy" id="1033008"/>
    <lineage>
        <taxon>Eukaryota</taxon>
        <taxon>Fungi</taxon>
        <taxon>Dikarya</taxon>
        <taxon>Basidiomycota</taxon>
        <taxon>Agaricomycotina</taxon>
        <taxon>Agaricomycetes</taxon>
        <taxon>Agaricomycetidae</taxon>
        <taxon>Agaricales</taxon>
        <taxon>Marasmiineae</taxon>
        <taxon>Mycenaceae</taxon>
        <taxon>Mycena</taxon>
    </lineage>
</organism>
<keyword evidence="3" id="KW-1185">Reference proteome</keyword>
<evidence type="ECO:0000313" key="3">
    <source>
        <dbReference type="Proteomes" id="UP001218218"/>
    </source>
</evidence>
<reference evidence="2" key="1">
    <citation type="submission" date="2023-03" db="EMBL/GenBank/DDBJ databases">
        <title>Massive genome expansion in bonnet fungi (Mycena s.s.) driven by repeated elements and novel gene families across ecological guilds.</title>
        <authorList>
            <consortium name="Lawrence Berkeley National Laboratory"/>
            <person name="Harder C.B."/>
            <person name="Miyauchi S."/>
            <person name="Viragh M."/>
            <person name="Kuo A."/>
            <person name="Thoen E."/>
            <person name="Andreopoulos B."/>
            <person name="Lu D."/>
            <person name="Skrede I."/>
            <person name="Drula E."/>
            <person name="Henrissat B."/>
            <person name="Morin E."/>
            <person name="Kohler A."/>
            <person name="Barry K."/>
            <person name="LaButti K."/>
            <person name="Morin E."/>
            <person name="Salamov A."/>
            <person name="Lipzen A."/>
            <person name="Mereny Z."/>
            <person name="Hegedus B."/>
            <person name="Baldrian P."/>
            <person name="Stursova M."/>
            <person name="Weitz H."/>
            <person name="Taylor A."/>
            <person name="Grigoriev I.V."/>
            <person name="Nagy L.G."/>
            <person name="Martin F."/>
            <person name="Kauserud H."/>
        </authorList>
    </citation>
    <scope>NUCLEOTIDE SEQUENCE</scope>
    <source>
        <strain evidence="2">CBHHK002</strain>
    </source>
</reference>
<sequence>MASGGEDHKGCAALCCLSPPMGEPLFPQELEREIFEHTALMHRGTIPTLLRVARRVLTWIEPLLYRVIKVGIGHEHMVQALLNLSKGARTPHFLHKAVHHLALDHVSLDEGTEILRLCSGVINFACSTQLVDPSFVPILAELGVQRLALCLQALFGGAPIDLTHSLFRSVTHLDVLGVVGVESALVEISALPALTHLCLDPAMPWDVLTKVLEDCPRLELLLVQWSIYNEAQYISAQEPCLYDLRLVIGLYYGYWEEWEAEANGVPVYWAEADDFVARKRRGETEATRYWIHQEVSRILIGHIDEHTSHNLPTPSDSPERTSETPTPHYTT</sequence>
<gene>
    <name evidence="2" type="ORF">DFH08DRAFT_1022113</name>
</gene>
<proteinExistence type="predicted"/>
<evidence type="ECO:0000313" key="2">
    <source>
        <dbReference type="EMBL" id="KAJ7330987.1"/>
    </source>
</evidence>
<feature type="region of interest" description="Disordered" evidence="1">
    <location>
        <begin position="308"/>
        <end position="331"/>
    </location>
</feature>
<comment type="caution">
    <text evidence="2">The sequence shown here is derived from an EMBL/GenBank/DDBJ whole genome shotgun (WGS) entry which is preliminary data.</text>
</comment>
<evidence type="ECO:0000256" key="1">
    <source>
        <dbReference type="SAM" id="MobiDB-lite"/>
    </source>
</evidence>
<dbReference type="Proteomes" id="UP001218218">
    <property type="component" value="Unassembled WGS sequence"/>
</dbReference>
<name>A0AAD6ZNI0_9AGAR</name>
<dbReference type="AlphaFoldDB" id="A0AAD6ZNI0"/>
<protein>
    <submittedName>
        <fullName evidence="2">Uncharacterized protein</fullName>
    </submittedName>
</protein>
<accession>A0AAD6ZNI0</accession>
<dbReference type="EMBL" id="JARIHO010000036">
    <property type="protein sequence ID" value="KAJ7330987.1"/>
    <property type="molecule type" value="Genomic_DNA"/>
</dbReference>